<evidence type="ECO:0000259" key="1">
    <source>
        <dbReference type="Pfam" id="PF10593"/>
    </source>
</evidence>
<dbReference type="EMBL" id="VBZC01000011">
    <property type="protein sequence ID" value="TLS45974.1"/>
    <property type="molecule type" value="Genomic_DNA"/>
</dbReference>
<dbReference type="RefSeq" id="WP_138045193.1">
    <property type="nucleotide sequence ID" value="NZ_VBZC01000011.1"/>
</dbReference>
<protein>
    <recommendedName>
        <fullName evidence="1">Putative endonuclease Z1 domain-containing protein</fullName>
    </recommendedName>
</protein>
<organism evidence="2 3">
    <name type="scientific">Streptomyces montanus</name>
    <dbReference type="NCBI Taxonomy" id="2580423"/>
    <lineage>
        <taxon>Bacteria</taxon>
        <taxon>Bacillati</taxon>
        <taxon>Actinomycetota</taxon>
        <taxon>Actinomycetes</taxon>
        <taxon>Kitasatosporales</taxon>
        <taxon>Streptomycetaceae</taxon>
        <taxon>Streptomyces</taxon>
    </lineage>
</organism>
<gene>
    <name evidence="2" type="ORF">FE633_12560</name>
</gene>
<evidence type="ECO:0000313" key="3">
    <source>
        <dbReference type="Proteomes" id="UP000305906"/>
    </source>
</evidence>
<dbReference type="AlphaFoldDB" id="A0A5R9FZM5"/>
<name>A0A5R9FZM5_9ACTN</name>
<proteinExistence type="predicted"/>
<comment type="caution">
    <text evidence="2">The sequence shown here is derived from an EMBL/GenBank/DDBJ whole genome shotgun (WGS) entry which is preliminary data.</text>
</comment>
<keyword evidence="3" id="KW-1185">Reference proteome</keyword>
<dbReference type="InterPro" id="IPR018310">
    <property type="entry name" value="Put_endonuclease_Z1-dom"/>
</dbReference>
<dbReference type="Proteomes" id="UP000305906">
    <property type="component" value="Unassembled WGS sequence"/>
</dbReference>
<sequence>MSSGHALTDAYLAALKLMEARGPRSLHTAAEFAADDSDTSPVQVGDPELCRYLSSVGANDPLRIQMHMSIAGWDAAPPTDSWTQHTEAGSDQRRAVIIDRLRVDEKTAELFVELFPVAQTGRPTVITSAENWIPWYTEGLASDRGFYWNHYKNYLIEKGWSAEDVASSLGPATSRVVERLADPTTDQPYQSKGLVVGYVQSGKTANFTGVIAKAVDVGYRLIIVLTGTTDKLRSQTQRRLDMEFAGVSSVLGGIDPADEYALDDVDYQQDKEWVAGRFIDHGQIPAGARIPEVHRLTRHHQDYQSGAIDSLDFHGTDPTKPLYHPDNVFPEAARLAVVKKNSGVLKRVIKDLKRVHSRLPGIPTLIIDDESDQASINTNRKKWYEEEAERTAINKAISELLMMLPRAQYVGYTATPFANVFIDPGDPHSLFPKDFLISLDRPSGYMGASDFNDDDSSTDGEEKTYANSPEKCHVRFLPRRKDDDSKLGEALDAFVLSGAVKLFRESMGIGKFKHHTMLVHEAQKKTVHRDQAENIKRHWRRAGYSSTNSYERLRNLYLRDIAPASSAIASDLPLPAGFDELKPYIAEAVALIEQTGHPVLVVNSDKIEGEELDFDSSPVWRILIGGNMLARGFTVEGLTVTYYRRAARAADTLMQMGRWFGFRKNYRDLVRLYIPESLHETFAGICQDEEFFRNQLDKYAKMDDNGQPLITPQRIVPLVAQHSSVKPTAANKRWCAILEQDATDVKEPSSAYPLLSEKAKLRDNLEAFRPIFAGMSGPQPAPHVSKSLSIFQGDFSHGLVVKILEKLSWLDEEKFQADLRWLKTLGSSQVDRWHVVMPQLLDAESTTPLLSFGPFSLHSRNEIEGRLQAKSQPIHHRLLHDVVRVPGSRTAGMLLYPMIAKPDEETLRFDSTRIVMAFRLELPSAAKPDDGRVLKYRVESSL</sequence>
<dbReference type="Pfam" id="PF10593">
    <property type="entry name" value="Z1"/>
    <property type="match status" value="1"/>
</dbReference>
<feature type="domain" description="Putative endonuclease Z1" evidence="1">
    <location>
        <begin position="487"/>
        <end position="723"/>
    </location>
</feature>
<accession>A0A5R9FZM5</accession>
<reference evidence="2 3" key="1">
    <citation type="submission" date="2019-05" db="EMBL/GenBank/DDBJ databases">
        <title>Streptomyces sp. NEAU-C151, a novel actinomycete isolated from soil.</title>
        <authorList>
            <person name="Han L."/>
            <person name="Jiang H."/>
        </authorList>
    </citation>
    <scope>NUCLEOTIDE SEQUENCE [LARGE SCALE GENOMIC DNA]</scope>
    <source>
        <strain evidence="2 3">NEAU-C151</strain>
    </source>
</reference>
<evidence type="ECO:0000313" key="2">
    <source>
        <dbReference type="EMBL" id="TLS45974.1"/>
    </source>
</evidence>